<protein>
    <submittedName>
        <fullName evidence="2">Uncharacterized protein</fullName>
    </submittedName>
</protein>
<evidence type="ECO:0000313" key="1">
    <source>
        <dbReference type="Proteomes" id="UP000887572"/>
    </source>
</evidence>
<dbReference type="WBParaSite" id="Gr19_v10_g13155.t2">
    <property type="protein sequence ID" value="Gr19_v10_g13155.t2"/>
    <property type="gene ID" value="Gr19_v10_g13155"/>
</dbReference>
<dbReference type="Proteomes" id="UP000887572">
    <property type="component" value="Unplaced"/>
</dbReference>
<keyword evidence="1" id="KW-1185">Reference proteome</keyword>
<evidence type="ECO:0000313" key="2">
    <source>
        <dbReference type="WBParaSite" id="Gr19_v10_g13155.t2"/>
    </source>
</evidence>
<dbReference type="AlphaFoldDB" id="A0A914H4G0"/>
<reference evidence="2" key="1">
    <citation type="submission" date="2022-11" db="UniProtKB">
        <authorList>
            <consortium name="WormBaseParasite"/>
        </authorList>
    </citation>
    <scope>IDENTIFICATION</scope>
</reference>
<proteinExistence type="predicted"/>
<sequence length="141" mass="15602">MQKTRKKYICLKLVHGSSEWSRVPPFLLLFLLPSAVICDDSVRSCRTQIDCAFVGGMLCSMGLCVPAKCHLSSECPTGWACTSGMHCLRSCFSAEDCGLIGWFCSERRMCVQGDCGKCRAGEKCVEGQCIPSWIRGMNRMN</sequence>
<organism evidence="1 2">
    <name type="scientific">Globodera rostochiensis</name>
    <name type="common">Golden nematode worm</name>
    <name type="synonym">Heterodera rostochiensis</name>
    <dbReference type="NCBI Taxonomy" id="31243"/>
    <lineage>
        <taxon>Eukaryota</taxon>
        <taxon>Metazoa</taxon>
        <taxon>Ecdysozoa</taxon>
        <taxon>Nematoda</taxon>
        <taxon>Chromadorea</taxon>
        <taxon>Rhabditida</taxon>
        <taxon>Tylenchina</taxon>
        <taxon>Tylenchomorpha</taxon>
        <taxon>Tylenchoidea</taxon>
        <taxon>Heteroderidae</taxon>
        <taxon>Heteroderinae</taxon>
        <taxon>Globodera</taxon>
    </lineage>
</organism>
<accession>A0A914H4G0</accession>
<name>A0A914H4G0_GLORO</name>